<protein>
    <submittedName>
        <fullName evidence="2">Uncharacterized protein</fullName>
    </submittedName>
</protein>
<keyword evidence="3" id="KW-1185">Reference proteome</keyword>
<evidence type="ECO:0000313" key="2">
    <source>
        <dbReference type="EMBL" id="KAG1532520.1"/>
    </source>
</evidence>
<feature type="region of interest" description="Disordered" evidence="1">
    <location>
        <begin position="135"/>
        <end position="172"/>
    </location>
</feature>
<evidence type="ECO:0000313" key="3">
    <source>
        <dbReference type="Proteomes" id="UP000740926"/>
    </source>
</evidence>
<reference evidence="2 3" key="1">
    <citation type="journal article" date="2020" name="Microb. Genom.">
        <title>Genetic diversity of clinical and environmental Mucorales isolates obtained from an investigation of mucormycosis cases among solid organ transplant recipients.</title>
        <authorList>
            <person name="Nguyen M.H."/>
            <person name="Kaul D."/>
            <person name="Muto C."/>
            <person name="Cheng S.J."/>
            <person name="Richter R.A."/>
            <person name="Bruno V.M."/>
            <person name="Liu G."/>
            <person name="Beyhan S."/>
            <person name="Sundermann A.J."/>
            <person name="Mounaud S."/>
            <person name="Pasculle A.W."/>
            <person name="Nierman W.C."/>
            <person name="Driscoll E."/>
            <person name="Cumbie R."/>
            <person name="Clancy C.J."/>
            <person name="Dupont C.L."/>
        </authorList>
    </citation>
    <scope>NUCLEOTIDE SEQUENCE [LARGE SCALE GENOMIC DNA]</scope>
    <source>
        <strain evidence="2 3">GL24</strain>
    </source>
</reference>
<dbReference type="Proteomes" id="UP000740926">
    <property type="component" value="Unassembled WGS sequence"/>
</dbReference>
<dbReference type="EMBL" id="JAANIU010009847">
    <property type="protein sequence ID" value="KAG1532520.1"/>
    <property type="molecule type" value="Genomic_DNA"/>
</dbReference>
<comment type="caution">
    <text evidence="2">The sequence shown here is derived from an EMBL/GenBank/DDBJ whole genome shotgun (WGS) entry which is preliminary data.</text>
</comment>
<feature type="compositionally biased region" description="Polar residues" evidence="1">
    <location>
        <begin position="135"/>
        <end position="152"/>
    </location>
</feature>
<accession>A0A9P6XUM1</accession>
<name>A0A9P6XUM1_9FUNG</name>
<gene>
    <name evidence="2" type="ORF">G6F50_016193</name>
</gene>
<sequence length="172" mass="18362">MLTPGRRCRVSATLCAGSLPTSSAVTTSTRALASRLVSSDFSIEPRIPVTVTVSRSVAVWAACCACALKAMQLTMAAESRVLRVFMMSLLITRLDAGGGVRLRLRRHARGGGEVPLLRCQAADCCRYQLAAPTTPSWPCSTRHTGTWRSTSLRRSEARRGGGGGGSRWAPGR</sequence>
<dbReference type="AlphaFoldDB" id="A0A9P6XUM1"/>
<evidence type="ECO:0000256" key="1">
    <source>
        <dbReference type="SAM" id="MobiDB-lite"/>
    </source>
</evidence>
<proteinExistence type="predicted"/>
<organism evidence="2 3">
    <name type="scientific">Rhizopus delemar</name>
    <dbReference type="NCBI Taxonomy" id="936053"/>
    <lineage>
        <taxon>Eukaryota</taxon>
        <taxon>Fungi</taxon>
        <taxon>Fungi incertae sedis</taxon>
        <taxon>Mucoromycota</taxon>
        <taxon>Mucoromycotina</taxon>
        <taxon>Mucoromycetes</taxon>
        <taxon>Mucorales</taxon>
        <taxon>Mucorineae</taxon>
        <taxon>Rhizopodaceae</taxon>
        <taxon>Rhizopus</taxon>
    </lineage>
</organism>